<dbReference type="InterPro" id="IPR001289">
    <property type="entry name" value="NFYA"/>
</dbReference>
<dbReference type="GO" id="GO:0003700">
    <property type="term" value="F:DNA-binding transcription factor activity"/>
    <property type="evidence" value="ECO:0007669"/>
    <property type="project" value="UniProtKB-UniRule"/>
</dbReference>
<keyword evidence="7" id="KW-0175">Coiled coil</keyword>
<gene>
    <name evidence="8" type="ORF">Cni_G28413</name>
</gene>
<reference evidence="8 9" key="1">
    <citation type="submission" date="2023-10" db="EMBL/GenBank/DDBJ databases">
        <title>Chromosome-scale genome assembly provides insights into flower coloration mechanisms of Canna indica.</title>
        <authorList>
            <person name="Li C."/>
        </authorList>
    </citation>
    <scope>NUCLEOTIDE SEQUENCE [LARGE SCALE GENOMIC DNA]</scope>
    <source>
        <tissue evidence="8">Flower</tissue>
    </source>
</reference>
<evidence type="ECO:0000256" key="2">
    <source>
        <dbReference type="ARBA" id="ARBA00023015"/>
    </source>
</evidence>
<evidence type="ECO:0000256" key="4">
    <source>
        <dbReference type="ARBA" id="ARBA00023163"/>
    </source>
</evidence>
<dbReference type="SMART" id="SM00521">
    <property type="entry name" value="CBF"/>
    <property type="match status" value="1"/>
</dbReference>
<comment type="subcellular location">
    <subcellularLocation>
        <location evidence="1 6">Nucleus</location>
    </subcellularLocation>
</comment>
<dbReference type="Proteomes" id="UP001327560">
    <property type="component" value="Chromosome 9"/>
</dbReference>
<sequence length="334" mass="36841">MQTSTFFKDHGVGQLLVSQTSHTTRVPWLVRSQTLFGEPLGQLKPLTGDYVNGEDQLPDVPRQMNHFIDPRQALVNPEKGSDTTAKFHIFPEPKDSSKEQKTQQHFVPFSLQPSLVENPGRLEEGLGQSMVCPSHSYIDQFYGVYSTYGAQAMHGRVLLPMDMTSQGPIYVNAKQLNAILRRRKARAKAEKENKLSKVRKPYLHESRHLHAMRRARGCGGRFMNTKKEGSTQGGSINFKAKDAMPHPAAIAASPSSEILQSDSVNLNSSSGGSSTGSEVTSVYAREDTENFGIIQHLRFHSVSNMINGGQGGTNIIHNKWGTAATEGCCDFLKV</sequence>
<keyword evidence="4 6" id="KW-0804">Transcription</keyword>
<evidence type="ECO:0000256" key="7">
    <source>
        <dbReference type="SAM" id="Coils"/>
    </source>
</evidence>
<name>A0AAQ3QNS0_9LILI</name>
<comment type="similarity">
    <text evidence="6">Belongs to the NFYA/HAP2 subunit family.</text>
</comment>
<dbReference type="PANTHER" id="PTHR12632">
    <property type="entry name" value="TRANSCRIPTION FACTOR NF-Y ALPHA-RELATED"/>
    <property type="match status" value="1"/>
</dbReference>
<protein>
    <recommendedName>
        <fullName evidence="6">Nuclear transcription factor Y subunit</fullName>
    </recommendedName>
</protein>
<dbReference type="Pfam" id="PF02045">
    <property type="entry name" value="CBFB_NFYA"/>
    <property type="match status" value="1"/>
</dbReference>
<evidence type="ECO:0000256" key="5">
    <source>
        <dbReference type="ARBA" id="ARBA00023242"/>
    </source>
</evidence>
<keyword evidence="3 6" id="KW-0238">DNA-binding</keyword>
<dbReference type="GO" id="GO:0005634">
    <property type="term" value="C:nucleus"/>
    <property type="evidence" value="ECO:0007669"/>
    <property type="project" value="UniProtKB-SubCell"/>
</dbReference>
<comment type="function">
    <text evidence="6">Component of the sequence-specific heterotrimeric transcription factor (NF-Y) which specifically recognizes a 5'-CCAAT-3' box motif found in the promoters of its target genes.</text>
</comment>
<feature type="coiled-coil region" evidence="7">
    <location>
        <begin position="170"/>
        <end position="197"/>
    </location>
</feature>
<dbReference type="EMBL" id="CP136898">
    <property type="protein sequence ID" value="WOL19611.1"/>
    <property type="molecule type" value="Genomic_DNA"/>
</dbReference>
<dbReference type="AlphaFoldDB" id="A0AAQ3QNS0"/>
<accession>A0AAQ3QNS0</accession>
<evidence type="ECO:0000256" key="6">
    <source>
        <dbReference type="RuleBase" id="RU367155"/>
    </source>
</evidence>
<keyword evidence="2 6" id="KW-0805">Transcription regulation</keyword>
<keyword evidence="9" id="KW-1185">Reference proteome</keyword>
<evidence type="ECO:0000313" key="9">
    <source>
        <dbReference type="Proteomes" id="UP001327560"/>
    </source>
</evidence>
<dbReference type="GO" id="GO:0003677">
    <property type="term" value="F:DNA binding"/>
    <property type="evidence" value="ECO:0007669"/>
    <property type="project" value="UniProtKB-KW"/>
</dbReference>
<proteinExistence type="inferred from homology"/>
<dbReference type="PRINTS" id="PR00616">
    <property type="entry name" value="CCAATSUBUNTB"/>
</dbReference>
<keyword evidence="5 6" id="KW-0539">Nucleus</keyword>
<evidence type="ECO:0000256" key="1">
    <source>
        <dbReference type="ARBA" id="ARBA00004123"/>
    </source>
</evidence>
<dbReference type="Gene3D" id="6.10.250.2430">
    <property type="match status" value="1"/>
</dbReference>
<comment type="subunit">
    <text evidence="6">Heterotrimer.</text>
</comment>
<organism evidence="8 9">
    <name type="scientific">Canna indica</name>
    <name type="common">Indian-shot</name>
    <dbReference type="NCBI Taxonomy" id="4628"/>
    <lineage>
        <taxon>Eukaryota</taxon>
        <taxon>Viridiplantae</taxon>
        <taxon>Streptophyta</taxon>
        <taxon>Embryophyta</taxon>
        <taxon>Tracheophyta</taxon>
        <taxon>Spermatophyta</taxon>
        <taxon>Magnoliopsida</taxon>
        <taxon>Liliopsida</taxon>
        <taxon>Zingiberales</taxon>
        <taxon>Cannaceae</taxon>
        <taxon>Canna</taxon>
    </lineage>
</organism>
<evidence type="ECO:0000313" key="8">
    <source>
        <dbReference type="EMBL" id="WOL19611.1"/>
    </source>
</evidence>
<evidence type="ECO:0000256" key="3">
    <source>
        <dbReference type="ARBA" id="ARBA00023125"/>
    </source>
</evidence>
<dbReference type="PROSITE" id="PS51152">
    <property type="entry name" value="NFYA_HAP2_2"/>
    <property type="match status" value="1"/>
</dbReference>